<keyword evidence="3" id="KW-1185">Reference proteome</keyword>
<name>E2ATK7_CAMFO</name>
<feature type="compositionally biased region" description="Basic and acidic residues" evidence="1">
    <location>
        <begin position="1"/>
        <end position="16"/>
    </location>
</feature>
<evidence type="ECO:0000313" key="3">
    <source>
        <dbReference type="Proteomes" id="UP000000311"/>
    </source>
</evidence>
<dbReference type="EMBL" id="GL442621">
    <property type="protein sequence ID" value="EFN63234.1"/>
    <property type="molecule type" value="Genomic_DNA"/>
</dbReference>
<dbReference type="AlphaFoldDB" id="E2ATK7"/>
<organism evidence="3">
    <name type="scientific">Camponotus floridanus</name>
    <name type="common">Florida carpenter ant</name>
    <dbReference type="NCBI Taxonomy" id="104421"/>
    <lineage>
        <taxon>Eukaryota</taxon>
        <taxon>Metazoa</taxon>
        <taxon>Ecdysozoa</taxon>
        <taxon>Arthropoda</taxon>
        <taxon>Hexapoda</taxon>
        <taxon>Insecta</taxon>
        <taxon>Pterygota</taxon>
        <taxon>Neoptera</taxon>
        <taxon>Endopterygota</taxon>
        <taxon>Hymenoptera</taxon>
        <taxon>Apocrita</taxon>
        <taxon>Aculeata</taxon>
        <taxon>Formicoidea</taxon>
        <taxon>Formicidae</taxon>
        <taxon>Formicinae</taxon>
        <taxon>Camponotus</taxon>
    </lineage>
</organism>
<dbReference type="InParanoid" id="E2ATK7"/>
<accession>E2ATK7</accession>
<evidence type="ECO:0000256" key="1">
    <source>
        <dbReference type="SAM" id="MobiDB-lite"/>
    </source>
</evidence>
<evidence type="ECO:0000313" key="2">
    <source>
        <dbReference type="EMBL" id="EFN63234.1"/>
    </source>
</evidence>
<evidence type="ECO:0008006" key="4">
    <source>
        <dbReference type="Google" id="ProtNLM"/>
    </source>
</evidence>
<feature type="region of interest" description="Disordered" evidence="1">
    <location>
        <begin position="1"/>
        <end position="27"/>
    </location>
</feature>
<protein>
    <recommendedName>
        <fullName evidence="4">Retrotransposon gag domain-containing protein</fullName>
    </recommendedName>
</protein>
<proteinExistence type="predicted"/>
<gene>
    <name evidence="2" type="ORF">EAG_07298</name>
</gene>
<reference evidence="2 3" key="1">
    <citation type="journal article" date="2010" name="Science">
        <title>Genomic comparison of the ants Camponotus floridanus and Harpegnathos saltator.</title>
        <authorList>
            <person name="Bonasio R."/>
            <person name="Zhang G."/>
            <person name="Ye C."/>
            <person name="Mutti N.S."/>
            <person name="Fang X."/>
            <person name="Qin N."/>
            <person name="Donahue G."/>
            <person name="Yang P."/>
            <person name="Li Q."/>
            <person name="Li C."/>
            <person name="Zhang P."/>
            <person name="Huang Z."/>
            <person name="Berger S.L."/>
            <person name="Reinberg D."/>
            <person name="Wang J."/>
            <person name="Liebig J."/>
        </authorList>
    </citation>
    <scope>NUCLEOTIDE SEQUENCE [LARGE SCALE GENOMIC DNA]</scope>
    <source>
        <strain evidence="3">C129</strain>
    </source>
</reference>
<dbReference type="Proteomes" id="UP000000311">
    <property type="component" value="Unassembled WGS sequence"/>
</dbReference>
<sequence length="92" mass="10727">MREAQQRGHIEDERVKATSVASESTSSQVQSMRLLKTTFKLDDSQAKLLMGSRLKEKASEWFHSKPELIDAQFDDFLTQLRGIHRERPVWPR</sequence>